<comment type="caution">
    <text evidence="2">The sequence shown here is derived from an EMBL/GenBank/DDBJ whole genome shotgun (WGS) entry which is preliminary data.</text>
</comment>
<dbReference type="RefSeq" id="WP_284362476.1">
    <property type="nucleotide sequence ID" value="NZ_BSNI01000002.1"/>
</dbReference>
<evidence type="ECO:0000313" key="3">
    <source>
        <dbReference type="Proteomes" id="UP001161405"/>
    </source>
</evidence>
<feature type="transmembrane region" description="Helical" evidence="1">
    <location>
        <begin position="96"/>
        <end position="117"/>
    </location>
</feature>
<reference evidence="2" key="2">
    <citation type="submission" date="2023-01" db="EMBL/GenBank/DDBJ databases">
        <title>Draft genome sequence of Maritalea porphyrae strain NBRC 107169.</title>
        <authorList>
            <person name="Sun Q."/>
            <person name="Mori K."/>
        </authorList>
    </citation>
    <scope>NUCLEOTIDE SEQUENCE</scope>
    <source>
        <strain evidence="2">NBRC 107169</strain>
    </source>
</reference>
<proteinExistence type="predicted"/>
<dbReference type="EMBL" id="BSNI01000002">
    <property type="protein sequence ID" value="GLQ16754.1"/>
    <property type="molecule type" value="Genomic_DNA"/>
</dbReference>
<keyword evidence="1" id="KW-0812">Transmembrane</keyword>
<keyword evidence="1" id="KW-1133">Transmembrane helix</keyword>
<keyword evidence="1" id="KW-0472">Membrane</keyword>
<name>A0ABQ5UQM5_9HYPH</name>
<feature type="transmembrane region" description="Helical" evidence="1">
    <location>
        <begin position="124"/>
        <end position="141"/>
    </location>
</feature>
<protein>
    <submittedName>
        <fullName evidence="2">Uncharacterized protein</fullName>
    </submittedName>
</protein>
<accession>A0ABQ5UQM5</accession>
<feature type="transmembrane region" description="Helical" evidence="1">
    <location>
        <begin position="62"/>
        <end position="84"/>
    </location>
</feature>
<keyword evidence="3" id="KW-1185">Reference proteome</keyword>
<evidence type="ECO:0000256" key="1">
    <source>
        <dbReference type="SAM" id="Phobius"/>
    </source>
</evidence>
<feature type="transmembrane region" description="Helical" evidence="1">
    <location>
        <begin position="147"/>
        <end position="165"/>
    </location>
</feature>
<sequence length="170" mass="18777">MLRTVNFIAIFLLVLGETMLFAANKHDPINASVLMLAMLLLAISSLRFLFIPYAPMNNRFGAVALIFGFFASAFFQFDIMAFGITEHSSHFGKTLFNAAQTLLIFGSILLGFWLYPLGKVDKSLGLTLPIATIAYAVPRLFALSPSAQLVTALMLSATLAWLAIYKIQRY</sequence>
<organism evidence="2 3">
    <name type="scientific">Maritalea porphyrae</name>
    <dbReference type="NCBI Taxonomy" id="880732"/>
    <lineage>
        <taxon>Bacteria</taxon>
        <taxon>Pseudomonadati</taxon>
        <taxon>Pseudomonadota</taxon>
        <taxon>Alphaproteobacteria</taxon>
        <taxon>Hyphomicrobiales</taxon>
        <taxon>Devosiaceae</taxon>
        <taxon>Maritalea</taxon>
    </lineage>
</organism>
<evidence type="ECO:0000313" key="2">
    <source>
        <dbReference type="EMBL" id="GLQ16754.1"/>
    </source>
</evidence>
<reference evidence="2" key="1">
    <citation type="journal article" date="2014" name="Int. J. Syst. Evol. Microbiol.">
        <title>Complete genome of a new Firmicutes species belonging to the dominant human colonic microbiota ('Ruminococcus bicirculans') reveals two chromosomes and a selective capacity to utilize plant glucans.</title>
        <authorList>
            <consortium name="NISC Comparative Sequencing Program"/>
            <person name="Wegmann U."/>
            <person name="Louis P."/>
            <person name="Goesmann A."/>
            <person name="Henrissat B."/>
            <person name="Duncan S.H."/>
            <person name="Flint H.J."/>
        </authorList>
    </citation>
    <scope>NUCLEOTIDE SEQUENCE</scope>
    <source>
        <strain evidence="2">NBRC 107169</strain>
    </source>
</reference>
<feature type="transmembrane region" description="Helical" evidence="1">
    <location>
        <begin position="32"/>
        <end position="50"/>
    </location>
</feature>
<gene>
    <name evidence="2" type="ORF">GCM10007879_10030</name>
</gene>
<dbReference type="Proteomes" id="UP001161405">
    <property type="component" value="Unassembled WGS sequence"/>
</dbReference>